<dbReference type="STRING" id="1344416.A0A139AUV0"/>
<dbReference type="GO" id="GO:0000793">
    <property type="term" value="C:condensed chromosome"/>
    <property type="evidence" value="ECO:0007669"/>
    <property type="project" value="TreeGrafter"/>
</dbReference>
<evidence type="ECO:0000256" key="1">
    <source>
        <dbReference type="SAM" id="Coils"/>
    </source>
</evidence>
<feature type="compositionally biased region" description="Pro residues" evidence="2">
    <location>
        <begin position="253"/>
        <end position="265"/>
    </location>
</feature>
<dbReference type="OrthoDB" id="10635613at2759"/>
<dbReference type="AlphaFoldDB" id="A0A139AUV0"/>
<feature type="region of interest" description="Disordered" evidence="2">
    <location>
        <begin position="335"/>
        <end position="385"/>
    </location>
</feature>
<feature type="coiled-coil region" evidence="1">
    <location>
        <begin position="965"/>
        <end position="1034"/>
    </location>
</feature>
<feature type="region of interest" description="Disordered" evidence="2">
    <location>
        <begin position="101"/>
        <end position="136"/>
    </location>
</feature>
<sequence length="1217" mass="133970">MRVRSLSHGDAERLVGVVDPGGRGLGWSSSEDGTGMRRSASASDEMEWAGDGMDGEDGDDGVGMEGIDGIGGMAAPTGNHAHTLLHTLSTLTSLRAWTPWSPSSLSPPRNGLAPHAKSPLTPALQRAPRQHAQKEKKTRALNEFTAKVTVVANPSPSATFITATSFVDEPLISSTPPPVVEYRQFAICPTCQETFRACLDHCMGSQRPLALTLEHSLEKNTTTETPKQDAPSTSSRTEVPRSPDQSATASHPPLRPLTLPLPPILPHLHPSSTPSQSPTSEPPFFRILRDPTPPTPPPRLQDALLVKSQAGVARVGGGKAQWTDVVPAWGGWKREKPTGGGDRWASPRAVPPVPSTRKPIIPTTVPAQSPPPTKHALQHSSGAVHSIPPADLDHLFAHFVELSSPPPYPVWSSASSSSPSQSATPPRAPPPFFAHLTPYLTSHRRLARLLALRQKQVLAASHLAAGLRARLAEAQTRAARAEEDVGEGEKTMHEEVSGLGRAYARLVGAAVVCEEARRQVRQFMMGGWGSVDRPDTSNYLSETLPLSITYCPPSLQPPTLHQALRRQAGLQSHITSQQRLLTHLASRIATTRRAVQEANRAYVAADARVGHLRRDAARGSEVLRARAEATAKVAHALEMELGELQAKVERVKAEEERLDGIVKAMVVRVDQAGERRDILRAARAAGEDALRVRRGQIARDKDETARLVKETARLVRDARATVDAMDVAVVDLKGKVDRCAGEVEAATAGKRDGEAQVKVLMEDNAKVASRVEEARRSTKRAEEERERWEDDHEKWKVEMDDKAEGMKRACVKCEESARESEVQRRKFTKEADGLHGKVDKQLAEATSVTNEHAALIRGTREREEELKKEVDKVVQVTAKQIADREEVGRKLKVVEGELEAAKGRADEARRVAAKERGRMEQEEKEMGERLREAEEDERYMGRIVKGLEEDDEEWSREGADVQGTVEEYELKVERLVGLVQEQERELARSSAACEDLEASCEALVAKIADKERGLREATEAADETTQRLAEVRAVNAAAGDEGAAKVSGLRLDVAEMGGRVVGLEVDRAALLRRIARLRADVDTCRTELSKDVARSEKLRGRIHDVRMACWEDTRVAEEFGALKWRVETRTESRTMENWAWVRWRERRGEALERTVGAEFRRMDELCDALEVAWGMWGEAKEEMEREERRVAGAIWDGWDGEDEEWDDDAGVGVGVGV</sequence>
<dbReference type="EMBL" id="KQ965735">
    <property type="protein sequence ID" value="KXS20487.1"/>
    <property type="molecule type" value="Genomic_DNA"/>
</dbReference>
<organism evidence="3 4">
    <name type="scientific">Gonapodya prolifera (strain JEL478)</name>
    <name type="common">Monoblepharis prolifera</name>
    <dbReference type="NCBI Taxonomy" id="1344416"/>
    <lineage>
        <taxon>Eukaryota</taxon>
        <taxon>Fungi</taxon>
        <taxon>Fungi incertae sedis</taxon>
        <taxon>Chytridiomycota</taxon>
        <taxon>Chytridiomycota incertae sedis</taxon>
        <taxon>Monoblepharidomycetes</taxon>
        <taxon>Monoblepharidales</taxon>
        <taxon>Gonapodyaceae</taxon>
        <taxon>Gonapodya</taxon>
    </lineage>
</organism>
<feature type="region of interest" description="Disordered" evidence="2">
    <location>
        <begin position="410"/>
        <end position="430"/>
    </location>
</feature>
<dbReference type="GO" id="GO:0000785">
    <property type="term" value="C:chromatin"/>
    <property type="evidence" value="ECO:0007669"/>
    <property type="project" value="TreeGrafter"/>
</dbReference>
<protein>
    <submittedName>
        <fullName evidence="3">Uncharacterized protein</fullName>
    </submittedName>
</protein>
<dbReference type="GO" id="GO:0007076">
    <property type="term" value="P:mitotic chromosome condensation"/>
    <property type="evidence" value="ECO:0007669"/>
    <property type="project" value="TreeGrafter"/>
</dbReference>
<feature type="compositionally biased region" description="Low complexity" evidence="2">
    <location>
        <begin position="410"/>
        <end position="425"/>
    </location>
</feature>
<dbReference type="PANTHER" id="PTHR43941">
    <property type="entry name" value="STRUCTURAL MAINTENANCE OF CHROMOSOMES PROTEIN 2"/>
    <property type="match status" value="1"/>
</dbReference>
<gene>
    <name evidence="3" type="ORF">M427DRAFT_66478</name>
</gene>
<feature type="region of interest" description="Disordered" evidence="2">
    <location>
        <begin position="219"/>
        <end position="300"/>
    </location>
</feature>
<feature type="compositionally biased region" description="Low complexity" evidence="2">
    <location>
        <begin position="266"/>
        <end position="283"/>
    </location>
</feature>
<dbReference type="GO" id="GO:0003682">
    <property type="term" value="F:chromatin binding"/>
    <property type="evidence" value="ECO:0007669"/>
    <property type="project" value="TreeGrafter"/>
</dbReference>
<feature type="compositionally biased region" description="Polar residues" evidence="2">
    <location>
        <begin position="219"/>
        <end position="249"/>
    </location>
</feature>
<keyword evidence="1" id="KW-0175">Coiled coil</keyword>
<dbReference type="GO" id="GO:0000796">
    <property type="term" value="C:condensin complex"/>
    <property type="evidence" value="ECO:0007669"/>
    <property type="project" value="TreeGrafter"/>
</dbReference>
<feature type="compositionally biased region" description="Basic and acidic residues" evidence="2">
    <location>
        <begin position="911"/>
        <end position="932"/>
    </location>
</feature>
<feature type="coiled-coil region" evidence="1">
    <location>
        <begin position="764"/>
        <end position="798"/>
    </location>
</feature>
<dbReference type="PANTHER" id="PTHR43941:SF1">
    <property type="entry name" value="STRUCTURAL MAINTENANCE OF CHROMOSOMES PROTEIN 2"/>
    <property type="match status" value="1"/>
</dbReference>
<name>A0A139AUV0_GONPJ</name>
<keyword evidence="4" id="KW-1185">Reference proteome</keyword>
<feature type="coiled-coil region" evidence="1">
    <location>
        <begin position="464"/>
        <end position="491"/>
    </location>
</feature>
<accession>A0A139AUV0</accession>
<dbReference type="Proteomes" id="UP000070544">
    <property type="component" value="Unassembled WGS sequence"/>
</dbReference>
<evidence type="ECO:0000313" key="4">
    <source>
        <dbReference type="Proteomes" id="UP000070544"/>
    </source>
</evidence>
<feature type="compositionally biased region" description="Gly residues" evidence="2">
    <location>
        <begin position="63"/>
        <end position="72"/>
    </location>
</feature>
<proteinExistence type="predicted"/>
<reference evidence="3 4" key="1">
    <citation type="journal article" date="2015" name="Genome Biol. Evol.">
        <title>Phylogenomic analyses indicate that early fungi evolved digesting cell walls of algal ancestors of land plants.</title>
        <authorList>
            <person name="Chang Y."/>
            <person name="Wang S."/>
            <person name="Sekimoto S."/>
            <person name="Aerts A.L."/>
            <person name="Choi C."/>
            <person name="Clum A."/>
            <person name="LaButti K.M."/>
            <person name="Lindquist E.A."/>
            <person name="Yee Ngan C."/>
            <person name="Ohm R.A."/>
            <person name="Salamov A.A."/>
            <person name="Grigoriev I.V."/>
            <person name="Spatafora J.W."/>
            <person name="Berbee M.L."/>
        </authorList>
    </citation>
    <scope>NUCLEOTIDE SEQUENCE [LARGE SCALE GENOMIC DNA]</scope>
    <source>
        <strain evidence="3 4">JEL478</strain>
    </source>
</reference>
<feature type="region of interest" description="Disordered" evidence="2">
    <location>
        <begin position="1"/>
        <end position="74"/>
    </location>
</feature>
<evidence type="ECO:0000313" key="3">
    <source>
        <dbReference type="EMBL" id="KXS20487.1"/>
    </source>
</evidence>
<feature type="region of interest" description="Disordered" evidence="2">
    <location>
        <begin position="911"/>
        <end position="933"/>
    </location>
</feature>
<evidence type="ECO:0000256" key="2">
    <source>
        <dbReference type="SAM" id="MobiDB-lite"/>
    </source>
</evidence>
<feature type="compositionally biased region" description="Acidic residues" evidence="2">
    <location>
        <begin position="44"/>
        <end position="62"/>
    </location>
</feature>